<sequence>MAATGVPDDELHSAVNHIFLPPQLPQAAAPEPEERRFAVRLCQIALDAAQTYQRHIPPQEQSQCDPIITMLSHLECFVEIPPDKNRLMSVLRAMQPGDILTLSIRAQNAALIVRRGSTDIIFEAFEVTLPSKDVVTVPGKLECTYPGPGISVPSSTTREPAFLDQLASFLVYMDITPRRDAEKDTPSPQYICELLIGVLRGLGRAVNTPRFVKRIANDALGAAGTRPWRRAPIWFIIRVALQTSLPRAHYKALMLLLHARVLPLNLPSDVLCAMRVKTSRRLFKLEQTVTVPAGVVAAVVTAAQQTEAIVGARWAAVQNIPERRLTMRAFSVDTDIALRRARKYILERLHPTPYQRARSTFVPAELIRMLGIRDFSVFTGGALEGAGHVALADFEHFVQDRMDEWVASKLGDVKACETIKACISPYLSATEPLYTGNAELQSIKILTAMELLVGLDKLACSALPQLRQHTLDIVTWFLPESDADPPRCDFFTPLVLRRRKDIDRAAVLERCVRTRNAEATKPSVFSDELAGSFAADATAIREEKYEQLEELNARHAALIAQAAGLSHSKVELEDGMWTCAESCYKCALLKDANALSIEVHEWPLPENAAEAQRVVFELACPPAFAIWRDAMYHVLCQLGMRDRLRAQPVPQLQVVLQNYAGLACYVAGDPCRRITLASTTKATRRSVHIPADPTTVCVSNGLKLRLCDQTAGNWAAGSFSALGIGAACAPQFPVVSKYAHLAHTVAGTRHTSNEVLATQQDCPAALSLHEHYAFGTLRAGGRLQWLNILREVCSPALTLNAEEVHVLLVQAVYQLGPLAGDGLQRVWHEECAKPEYGRLLIHEMDAILRSIEANWLQVYAARTLFVLASRLLMNLCTFIRRGREVTLAWVRELSAKMQNNANEGEVAAYQARLCEMAATCCATYDVDPEHLNALLSLDQDVSTFIQCAIAVHDNAPPSLAQAPPITQKFLAQHRRLLHSLEPFLLDRIRQNSYGLNDAIAFVWPTFSVGPAGWTSLPAPNSRWLTCETSGRMSQRVHLNLLNGRLLIDGQQLGRLPQEITQHATYLSLFGQKILDVVPAASLGMEFATRNLIADYEVSFSLQADRLIIQAKGSQSVSELVPADVLRGDLPKPLVDDHFHWLDLSTAELQFRPRDRRWESRVSDWVLKISESPWTRSTMRHGITSTELLVDVYSPTFEMLYEQLQPLESREYMVMTLEDAPQALPSVALPRFKLSFFLNHAMELESRNLAGLIVDEKRSSGTMFGLENQLVLRAKDADETDLSQSRRVLIPHGSVRFGRTSEDHHVWVRIDTGPAKQIAYHEYKIDADLGRLVATASLESRLLKCYLHALTSYPLPDPLTGRTGTEEALHELRGAGMTSFQRLSAAEAQLLRAIGSLTPQRDYYSSKSATMQTVKWQDLSPLSQHEDFFVIVQSILEYANKLEVFQEHGVQHSLLARDSVLRERAALRNAIYYPADVSDSSVLLSKDRDHQYGKEKEYAVYHTSKMTQCDQQVLAHCSSPLVNIVKKWHYLGRLDSNQYPVSLTFRDDWIALYDSLRQGSLSLTKRIHLAFSFGAMVYVSDGNRELVPILLSFAANPEFQNLNPYVKTCYHLRLGTEPELSDLKVVIRDTQRPYDYPYLGSRAEEKRAAKAHYYQVDTQAINLAQQLLSIWRDGRGYFWPTTANAFNDYFDMNCCKSATREYYDRCAANRTLLTNLGSVESMLQAQSTRLDISSNRYEFNVTQGVRNTGTVPYVSFRSLLDLRPADVPEHTSNNFRGHLGTSLAPVDTKDLRDLLTDVLSNGSNRLCREYVGELEKSRTALAGLRRSVLPADTCSARLQERLSDIVFIFQPFTTGQKMLCVAGVWPGCTPPAILSNLASRHFLTLPLPWKEVFISYAQAFIEFQRAQRMLAFFRRRRMEELYKEASNLLFDRGMAMLYPDWLLIQIDGNFFARGLQRQVACEMIVPSSKKSTVLQLNMGEGKSSVIVPLVSASLADGTKLVRVIVLKALANQMFQLLVERLCGLANRRVFWLPFSRNIPMESKNVSLVREVLEQCAREGGILIFQPEHDLSLNLMTVDRRLNASTTAEQVFASSLYDTQDWLKKHARDILDESDEILNVSYQLVYTMGKPNPVEEHPARWMIVQEIFTRLRDRMRSLHKLFPEELEYESCNGPQFSTVRILGPNAGRAIASQMADDALTGLLPSITFPSLTPGRREDVRRFMTEAIVPTGLCDRLEEYFREIGTWKTLLLLRGLLAGHSSILVYVLKERRYRVDYGLDSSRTMLAVPYRAKDVPSLRAEFGHPDVTIALTALSYYYGPGLTKQQLHQCFDLLENLDNPDLEYEKWVAVDLETSSAFRKLAGVNTMDEDKFTHYLMPLFSRNIATINFYLSNVVFPKEAKEFPHKLATSGWDLVANKDNVTTGFSGTNDNRNLLPTLISQRDPVNQQSTNALTLTFVLQPRNDHYSCMQRSSREPPSVQRFIRGLVQEDPKIHVLLDVGAQMLDLKNEALVKYWLSNLRDADIAAAVFFDDEDNLSVVTRSGNVERLMSSPFRQQLDRCIVYLDDAHTRGTDLKLPMTARAAVTLGPKVTKDRLLQGCMRMRQLGAVNGQSVMFFAPLEVDRRIRALAKLSPTDRVRTRDILHWSMRVTCEGIEHQAAQWAFQGIDFYSRQEANSAYANSGNVADLQHGWLQQEARTLEEMYEPGSAERTSAKVHAEISRRSDIRDRLKSLGITRISESRTEEEQEREVSHEMERERQVERPPKKSPAKHQVYRDVREFVRTGHVPPQSSQFVSLFRPLHAGHPQDHHFPWSRALLSTSDFATTIVGSSGKSLTEYMRPVHWILSSVRGDVLVAVSPFEVNVLFRAIQKSEAVSLHVYTARVAESMRSFSDLGFYIVAPLVHTRWPVPRALRAQLDLWAGQLYFDDYEMYRELCSFLGIGLEQADAAQLRIPGDWFVVRHDQHNDAPAGFQESPLPVLRELIGLRRKGMTYLSTHLGQVLHSRRLREVDFKVETGLTVRKQTTGYGVDE</sequence>
<dbReference type="Proteomes" id="UP000814140">
    <property type="component" value="Unassembled WGS sequence"/>
</dbReference>
<dbReference type="EMBL" id="MU277244">
    <property type="protein sequence ID" value="KAI0057670.1"/>
    <property type="molecule type" value="Genomic_DNA"/>
</dbReference>
<name>A0ACB8SNI9_9AGAM</name>
<reference evidence="1" key="2">
    <citation type="journal article" date="2022" name="New Phytol.">
        <title>Evolutionary transition to the ectomycorrhizal habit in the genomes of a hyperdiverse lineage of mushroom-forming fungi.</title>
        <authorList>
            <person name="Looney B."/>
            <person name="Miyauchi S."/>
            <person name="Morin E."/>
            <person name="Drula E."/>
            <person name="Courty P.E."/>
            <person name="Kohler A."/>
            <person name="Kuo A."/>
            <person name="LaButti K."/>
            <person name="Pangilinan J."/>
            <person name="Lipzen A."/>
            <person name="Riley R."/>
            <person name="Andreopoulos W."/>
            <person name="He G."/>
            <person name="Johnson J."/>
            <person name="Nolan M."/>
            <person name="Tritt A."/>
            <person name="Barry K.W."/>
            <person name="Grigoriev I.V."/>
            <person name="Nagy L.G."/>
            <person name="Hibbett D."/>
            <person name="Henrissat B."/>
            <person name="Matheny P.B."/>
            <person name="Labbe J."/>
            <person name="Martin F.M."/>
        </authorList>
    </citation>
    <scope>NUCLEOTIDE SEQUENCE</scope>
    <source>
        <strain evidence="1">HHB10654</strain>
    </source>
</reference>
<accession>A0ACB8SNI9</accession>
<evidence type="ECO:0000313" key="1">
    <source>
        <dbReference type="EMBL" id="KAI0057670.1"/>
    </source>
</evidence>
<proteinExistence type="predicted"/>
<comment type="caution">
    <text evidence="1">The sequence shown here is derived from an EMBL/GenBank/DDBJ whole genome shotgun (WGS) entry which is preliminary data.</text>
</comment>
<protein>
    <submittedName>
        <fullName evidence="1">Uncharacterized protein</fullName>
    </submittedName>
</protein>
<evidence type="ECO:0000313" key="2">
    <source>
        <dbReference type="Proteomes" id="UP000814140"/>
    </source>
</evidence>
<organism evidence="1 2">
    <name type="scientific">Artomyces pyxidatus</name>
    <dbReference type="NCBI Taxonomy" id="48021"/>
    <lineage>
        <taxon>Eukaryota</taxon>
        <taxon>Fungi</taxon>
        <taxon>Dikarya</taxon>
        <taxon>Basidiomycota</taxon>
        <taxon>Agaricomycotina</taxon>
        <taxon>Agaricomycetes</taxon>
        <taxon>Russulales</taxon>
        <taxon>Auriscalpiaceae</taxon>
        <taxon>Artomyces</taxon>
    </lineage>
</organism>
<gene>
    <name evidence="1" type="ORF">BV25DRAFT_1970711</name>
</gene>
<reference evidence="1" key="1">
    <citation type="submission" date="2021-03" db="EMBL/GenBank/DDBJ databases">
        <authorList>
            <consortium name="DOE Joint Genome Institute"/>
            <person name="Ahrendt S."/>
            <person name="Looney B.P."/>
            <person name="Miyauchi S."/>
            <person name="Morin E."/>
            <person name="Drula E."/>
            <person name="Courty P.E."/>
            <person name="Chicoki N."/>
            <person name="Fauchery L."/>
            <person name="Kohler A."/>
            <person name="Kuo A."/>
            <person name="Labutti K."/>
            <person name="Pangilinan J."/>
            <person name="Lipzen A."/>
            <person name="Riley R."/>
            <person name="Andreopoulos W."/>
            <person name="He G."/>
            <person name="Johnson J."/>
            <person name="Barry K.W."/>
            <person name="Grigoriev I.V."/>
            <person name="Nagy L."/>
            <person name="Hibbett D."/>
            <person name="Henrissat B."/>
            <person name="Matheny P.B."/>
            <person name="Labbe J."/>
            <person name="Martin F."/>
        </authorList>
    </citation>
    <scope>NUCLEOTIDE SEQUENCE</scope>
    <source>
        <strain evidence="1">HHB10654</strain>
    </source>
</reference>
<keyword evidence="2" id="KW-1185">Reference proteome</keyword>